<dbReference type="InterPro" id="IPR050158">
    <property type="entry name" value="Ubiquitin_ubiquitin-like"/>
</dbReference>
<protein>
    <submittedName>
        <fullName evidence="3">Ubiquitin</fullName>
    </submittedName>
</protein>
<dbReference type="EMBL" id="KZ503728">
    <property type="protein sequence ID" value="PKU61813.1"/>
    <property type="molecule type" value="Genomic_DNA"/>
</dbReference>
<accession>A0A2I0VEM6</accession>
<keyword evidence="1" id="KW-1017">Isopeptide bond</keyword>
<dbReference type="STRING" id="906689.A0A2I0VEM6"/>
<dbReference type="PROSITE" id="PS50053">
    <property type="entry name" value="UBIQUITIN_2"/>
    <property type="match status" value="1"/>
</dbReference>
<dbReference type="PANTHER" id="PTHR10666">
    <property type="entry name" value="UBIQUITIN"/>
    <property type="match status" value="1"/>
</dbReference>
<dbReference type="InterPro" id="IPR029071">
    <property type="entry name" value="Ubiquitin-like_domsf"/>
</dbReference>
<dbReference type="SUPFAM" id="SSF54236">
    <property type="entry name" value="Ubiquitin-like"/>
    <property type="match status" value="1"/>
</dbReference>
<dbReference type="FunFam" id="3.10.20.90:FF:000222">
    <property type="entry name" value="Polyubiquitin 5"/>
    <property type="match status" value="1"/>
</dbReference>
<evidence type="ECO:0000256" key="1">
    <source>
        <dbReference type="ARBA" id="ARBA00022499"/>
    </source>
</evidence>
<dbReference type="Gene3D" id="3.10.20.90">
    <property type="entry name" value="Phosphatidylinositol 3-kinase Catalytic Subunit, Chain A, domain 1"/>
    <property type="match status" value="1"/>
</dbReference>
<dbReference type="Pfam" id="PF00240">
    <property type="entry name" value="ubiquitin"/>
    <property type="match status" value="1"/>
</dbReference>
<keyword evidence="4" id="KW-1185">Reference proteome</keyword>
<dbReference type="InterPro" id="IPR000626">
    <property type="entry name" value="Ubiquitin-like_dom"/>
</dbReference>
<organism evidence="3 4">
    <name type="scientific">Dendrobium catenatum</name>
    <dbReference type="NCBI Taxonomy" id="906689"/>
    <lineage>
        <taxon>Eukaryota</taxon>
        <taxon>Viridiplantae</taxon>
        <taxon>Streptophyta</taxon>
        <taxon>Embryophyta</taxon>
        <taxon>Tracheophyta</taxon>
        <taxon>Spermatophyta</taxon>
        <taxon>Magnoliopsida</taxon>
        <taxon>Liliopsida</taxon>
        <taxon>Asparagales</taxon>
        <taxon>Orchidaceae</taxon>
        <taxon>Epidendroideae</taxon>
        <taxon>Malaxideae</taxon>
        <taxon>Dendrobiinae</taxon>
        <taxon>Dendrobium</taxon>
    </lineage>
</organism>
<reference evidence="3 4" key="2">
    <citation type="journal article" date="2017" name="Nature">
        <title>The Apostasia genome and the evolution of orchids.</title>
        <authorList>
            <person name="Zhang G.Q."/>
            <person name="Liu K.W."/>
            <person name="Li Z."/>
            <person name="Lohaus R."/>
            <person name="Hsiao Y.Y."/>
            <person name="Niu S.C."/>
            <person name="Wang J.Y."/>
            <person name="Lin Y.C."/>
            <person name="Xu Q."/>
            <person name="Chen L.J."/>
            <person name="Yoshida K."/>
            <person name="Fujiwara S."/>
            <person name="Wang Z.W."/>
            <person name="Zhang Y.Q."/>
            <person name="Mitsuda N."/>
            <person name="Wang M."/>
            <person name="Liu G.H."/>
            <person name="Pecoraro L."/>
            <person name="Huang H.X."/>
            <person name="Xiao X.J."/>
            <person name="Lin M."/>
            <person name="Wu X.Y."/>
            <person name="Wu W.L."/>
            <person name="Chen Y.Y."/>
            <person name="Chang S.B."/>
            <person name="Sakamoto S."/>
            <person name="Ohme-Takagi M."/>
            <person name="Yagi M."/>
            <person name="Zeng S.J."/>
            <person name="Shen C.Y."/>
            <person name="Yeh C.M."/>
            <person name="Luo Y.B."/>
            <person name="Tsai W.C."/>
            <person name="Van de Peer Y."/>
            <person name="Liu Z.J."/>
        </authorList>
    </citation>
    <scope>NUCLEOTIDE SEQUENCE [LARGE SCALE GENOMIC DNA]</scope>
    <source>
        <tissue evidence="3">The whole plant</tissue>
    </source>
</reference>
<gene>
    <name evidence="3" type="ORF">MA16_Dca026318</name>
</gene>
<sequence>MEISLMIKTADGKKVTTSIKIVDNDEKMQIFVKPLNGNKFILQVEPSETISNMKVMIKEKQGINTDEQRLVYAEKELKDERTLAYYNIQKDNTIYLIVRLQGGMTSK</sequence>
<evidence type="ECO:0000313" key="3">
    <source>
        <dbReference type="EMBL" id="PKU61813.1"/>
    </source>
</evidence>
<dbReference type="InterPro" id="IPR019956">
    <property type="entry name" value="Ubiquitin_dom"/>
</dbReference>
<name>A0A2I0VEM6_9ASPA</name>
<dbReference type="Proteomes" id="UP000233837">
    <property type="component" value="Unassembled WGS sequence"/>
</dbReference>
<reference evidence="3 4" key="1">
    <citation type="journal article" date="2016" name="Sci. Rep.">
        <title>The Dendrobium catenatum Lindl. genome sequence provides insights into polysaccharide synthase, floral development and adaptive evolution.</title>
        <authorList>
            <person name="Zhang G.Q."/>
            <person name="Xu Q."/>
            <person name="Bian C."/>
            <person name="Tsai W.C."/>
            <person name="Yeh C.M."/>
            <person name="Liu K.W."/>
            <person name="Yoshida K."/>
            <person name="Zhang L.S."/>
            <person name="Chang S.B."/>
            <person name="Chen F."/>
            <person name="Shi Y."/>
            <person name="Su Y.Y."/>
            <person name="Zhang Y.Q."/>
            <person name="Chen L.J."/>
            <person name="Yin Y."/>
            <person name="Lin M."/>
            <person name="Huang H."/>
            <person name="Deng H."/>
            <person name="Wang Z.W."/>
            <person name="Zhu S.L."/>
            <person name="Zhao X."/>
            <person name="Deng C."/>
            <person name="Niu S.C."/>
            <person name="Huang J."/>
            <person name="Wang M."/>
            <person name="Liu G.H."/>
            <person name="Yang H.J."/>
            <person name="Xiao X.J."/>
            <person name="Hsiao Y.Y."/>
            <person name="Wu W.L."/>
            <person name="Chen Y.Y."/>
            <person name="Mitsuda N."/>
            <person name="Ohme-Takagi M."/>
            <person name="Luo Y.B."/>
            <person name="Van de Peer Y."/>
            <person name="Liu Z.J."/>
        </authorList>
    </citation>
    <scope>NUCLEOTIDE SEQUENCE [LARGE SCALE GENOMIC DNA]</scope>
    <source>
        <tissue evidence="3">The whole plant</tissue>
    </source>
</reference>
<dbReference type="SMART" id="SM00213">
    <property type="entry name" value="UBQ"/>
    <property type="match status" value="1"/>
</dbReference>
<proteinExistence type="predicted"/>
<dbReference type="PRINTS" id="PR00348">
    <property type="entry name" value="UBIQUITIN"/>
</dbReference>
<evidence type="ECO:0000313" key="4">
    <source>
        <dbReference type="Proteomes" id="UP000233837"/>
    </source>
</evidence>
<dbReference type="AlphaFoldDB" id="A0A2I0VEM6"/>
<evidence type="ECO:0000259" key="2">
    <source>
        <dbReference type="PROSITE" id="PS50053"/>
    </source>
</evidence>
<feature type="domain" description="Ubiquitin-like" evidence="2">
    <location>
        <begin position="28"/>
        <end position="103"/>
    </location>
</feature>
<dbReference type="GO" id="GO:0003729">
    <property type="term" value="F:mRNA binding"/>
    <property type="evidence" value="ECO:0007669"/>
    <property type="project" value="UniProtKB-ARBA"/>
</dbReference>